<protein>
    <submittedName>
        <fullName evidence="2">(apollo) hypothetical protein</fullName>
    </submittedName>
</protein>
<name>A0A8S3WJS9_PARAO</name>
<proteinExistence type="predicted"/>
<evidence type="ECO:0000313" key="3">
    <source>
        <dbReference type="Proteomes" id="UP000691718"/>
    </source>
</evidence>
<dbReference type="PANTHER" id="PTHR46599">
    <property type="entry name" value="PIGGYBAC TRANSPOSABLE ELEMENT-DERIVED PROTEIN 4"/>
    <property type="match status" value="1"/>
</dbReference>
<evidence type="ECO:0000313" key="2">
    <source>
        <dbReference type="EMBL" id="CAG4963492.1"/>
    </source>
</evidence>
<dbReference type="AlphaFoldDB" id="A0A8S3WJS9"/>
<dbReference type="EMBL" id="CAJQZP010000478">
    <property type="protein sequence ID" value="CAG4963492.1"/>
    <property type="molecule type" value="Genomic_DNA"/>
</dbReference>
<organism evidence="2 3">
    <name type="scientific">Parnassius apollo</name>
    <name type="common">Apollo butterfly</name>
    <name type="synonym">Papilio apollo</name>
    <dbReference type="NCBI Taxonomy" id="110799"/>
    <lineage>
        <taxon>Eukaryota</taxon>
        <taxon>Metazoa</taxon>
        <taxon>Ecdysozoa</taxon>
        <taxon>Arthropoda</taxon>
        <taxon>Hexapoda</taxon>
        <taxon>Insecta</taxon>
        <taxon>Pterygota</taxon>
        <taxon>Neoptera</taxon>
        <taxon>Endopterygota</taxon>
        <taxon>Lepidoptera</taxon>
        <taxon>Glossata</taxon>
        <taxon>Ditrysia</taxon>
        <taxon>Papilionoidea</taxon>
        <taxon>Papilionidae</taxon>
        <taxon>Parnassiinae</taxon>
        <taxon>Parnassini</taxon>
        <taxon>Parnassius</taxon>
        <taxon>Parnassius</taxon>
    </lineage>
</organism>
<dbReference type="InterPro" id="IPR029526">
    <property type="entry name" value="PGBD"/>
</dbReference>
<comment type="caution">
    <text evidence="2">The sequence shown here is derived from an EMBL/GenBank/DDBJ whole genome shotgun (WGS) entry which is preliminary data.</text>
</comment>
<dbReference type="PANTHER" id="PTHR46599:SF6">
    <property type="entry name" value="DUAL SPECIFICITY PHOSPHATASE 26"/>
    <property type="match status" value="1"/>
</dbReference>
<reference evidence="2" key="1">
    <citation type="submission" date="2021-04" db="EMBL/GenBank/DDBJ databases">
        <authorList>
            <person name="Tunstrom K."/>
        </authorList>
    </citation>
    <scope>NUCLEOTIDE SEQUENCE</scope>
</reference>
<dbReference type="Proteomes" id="UP000691718">
    <property type="component" value="Unassembled WGS sequence"/>
</dbReference>
<gene>
    <name evidence="2" type="ORF">PAPOLLO_LOCUS6996</name>
</gene>
<sequence>MLLKNKAVEKQNKIILSFSSFFVSIPLLDKLESQHKLTVIGTIRKDKRELPKQFTEIRVRAEKSSLFGHRGNCSLVSYVPQKGKNVLLVSNIHDDAQINEDTGKPEMIMDYNRTKDGVDTVDKICETYNVGRGTNKWPMVEFYGLTNEAGISTFIIYLHNIPIKNIRRRIFLKALAYDLINPQLRRRAITTSLLRTIRLRLAEICKLD</sequence>
<keyword evidence="3" id="KW-1185">Reference proteome</keyword>
<accession>A0A8S3WJS9</accession>
<dbReference type="Pfam" id="PF13843">
    <property type="entry name" value="DDE_Tnp_1_7"/>
    <property type="match status" value="1"/>
</dbReference>
<dbReference type="OrthoDB" id="10057959at2759"/>
<feature type="domain" description="PiggyBac transposable element-derived protein" evidence="1">
    <location>
        <begin position="11"/>
        <end position="143"/>
    </location>
</feature>
<evidence type="ECO:0000259" key="1">
    <source>
        <dbReference type="Pfam" id="PF13843"/>
    </source>
</evidence>